<evidence type="ECO:0000259" key="14">
    <source>
        <dbReference type="PROSITE" id="PS50918"/>
    </source>
</evidence>
<dbReference type="InterPro" id="IPR051712">
    <property type="entry name" value="ARTD-AVP"/>
</dbReference>
<feature type="compositionally biased region" description="Basic and acidic residues" evidence="12">
    <location>
        <begin position="584"/>
        <end position="597"/>
    </location>
</feature>
<dbReference type="GO" id="GO:0005737">
    <property type="term" value="C:cytoplasm"/>
    <property type="evidence" value="ECO:0007669"/>
    <property type="project" value="UniProtKB-SubCell"/>
</dbReference>
<feature type="compositionally biased region" description="Basic and acidic residues" evidence="12">
    <location>
        <begin position="1045"/>
        <end position="1054"/>
    </location>
</feature>
<dbReference type="Proteomes" id="UP000005226">
    <property type="component" value="Chromosome 18"/>
</dbReference>
<evidence type="ECO:0000256" key="2">
    <source>
        <dbReference type="ARBA" id="ARBA00004496"/>
    </source>
</evidence>
<evidence type="ECO:0000256" key="6">
    <source>
        <dbReference type="ARBA" id="ARBA00022737"/>
    </source>
</evidence>
<evidence type="ECO:0000256" key="7">
    <source>
        <dbReference type="ARBA" id="ARBA00022771"/>
    </source>
</evidence>
<evidence type="ECO:0000313" key="16">
    <source>
        <dbReference type="Ensembl" id="ENSTRUP00000064293.1"/>
    </source>
</evidence>
<feature type="domain" description="C3H1-type" evidence="13">
    <location>
        <begin position="128"/>
        <end position="155"/>
    </location>
</feature>
<evidence type="ECO:0000256" key="4">
    <source>
        <dbReference type="ARBA" id="ARBA00022553"/>
    </source>
</evidence>
<evidence type="ECO:0000256" key="10">
    <source>
        <dbReference type="ARBA" id="ARBA00024347"/>
    </source>
</evidence>
<dbReference type="InterPro" id="IPR057602">
    <property type="entry name" value="Zfn-CCCH_PARP12"/>
</dbReference>
<feature type="domain" description="C3H1-type" evidence="13">
    <location>
        <begin position="600"/>
        <end position="627"/>
    </location>
</feature>
<dbReference type="GO" id="GO:0003950">
    <property type="term" value="F:NAD+ poly-ADP-ribosyltransferase activity"/>
    <property type="evidence" value="ECO:0007669"/>
    <property type="project" value="InterPro"/>
</dbReference>
<sequence length="1054" mass="115362">MTSWGRQSCSYSALVDTIGITIRSRLGLSFGFRSPVTIIFFPTTTPSDTPESSDIMESEILKFICANQGAVDTDFLERNLGSSVLEILSSSDKCLPCCPFGQPKVVARTKVRVCRTRDCPGSCQALHLCKNFLLSGSCQFNLNGRRRCVFSHELDLDHNEAILKEHELEHLSRTELCTLLLQSDNRLLPQLCHDYNTGDDVVFGGCKEGFACKRLHICEKFLNTSCNCSRNHSFRTPQTSNLLQGVPHDLAFKSIYANIQALKYYDIQSNKAKRGNQQLQVKKGNRNRGRRGGRVKKPSFSTNGLEDNTDAECQQQPAEGAVSTTTMGAEANSCDEQLPLVTPRLPVPGTYQQSSKGSVGTLTSVIPAAVNAGAHQQLQRATAASVIPAAVNAGAQQQLQRATAASVIPAAVNAGAQQQLQRATAASVIPPAVNAGAHQQLQRATAASVIPAAVNAGAHQQLQRATAASVIPAAVNAGAHQQLQRATAASVIPAAVNAGAQQQLQRATAASVIPAAVNAGAQLQLQRATAATSVIPASVNAGAHQLLQRATAIAASNIPAAVTAGTQQQLQPATAASNIPAAVSDRDNKDDGSNTKGLPIDKSEICMAFIKGDCKNLERCVRAHDRMPYRWEVKKSGQWFPLPNNEEIERDFCDPKMTYSSSPQVRFDTMTCGFHEARRISTCNSLLEPDFSLATEWLWYWEDERGKWNLYASPDGGHNPADVDSSVLERRFLSDANDVVNFNAHSQKYCLRFKDMLQTNITYGTKKAVRRRPRFVSAADVRDGTLRKPGEERGFAAIPNHWDKIQLPQTGYKRVPLVSSSDEYKEVEALFRKTMRGFDISKIERIQNKALWEVFQLQKAQMKNKNGGLPVLELKLFHGTDNQHVDTICHSNLDWRLCGSHGTAYGKGSYFAVDAQYSHHYTSDSDVRSMFVVRLLVGKYTTGSPEYRRPPSKDGGDINFYDSCVDNVHQPSIYVVFDKPQIYPEYLLQYRDNNFTSVLTSGISRSSGMNPYLASQASTPSHQPSVSFSKATASSTFSQPNQTKASEEKSCILS</sequence>
<feature type="compositionally biased region" description="Basic residues" evidence="12">
    <location>
        <begin position="283"/>
        <end position="297"/>
    </location>
</feature>
<dbReference type="PANTHER" id="PTHR45740:SF15">
    <property type="entry name" value="ZINC FINGER CCCH TYPE DOMAIN CONTAINING 1-LIKE"/>
    <property type="match status" value="1"/>
</dbReference>
<evidence type="ECO:0000256" key="8">
    <source>
        <dbReference type="ARBA" id="ARBA00022833"/>
    </source>
</evidence>
<comment type="subcellular location">
    <subcellularLocation>
        <location evidence="2">Cytoplasm</location>
    </subcellularLocation>
    <subcellularLocation>
        <location evidence="1">Nucleus</location>
    </subcellularLocation>
</comment>
<feature type="region of interest" description="Disordered" evidence="12">
    <location>
        <begin position="275"/>
        <end position="337"/>
    </location>
</feature>
<dbReference type="SUPFAM" id="SSF56399">
    <property type="entry name" value="ADP-ribosylation"/>
    <property type="match status" value="1"/>
</dbReference>
<reference evidence="16 17" key="1">
    <citation type="journal article" date="2011" name="Genome Biol. Evol.">
        <title>Integration of the genetic map and genome assembly of fugu facilitates insights into distinct features of genome evolution in teleosts and mammals.</title>
        <authorList>
            <person name="Kai W."/>
            <person name="Kikuchi K."/>
            <person name="Tohari S."/>
            <person name="Chew A.K."/>
            <person name="Tay A."/>
            <person name="Fujiwara A."/>
            <person name="Hosoya S."/>
            <person name="Suetake H."/>
            <person name="Naruse K."/>
            <person name="Brenner S."/>
            <person name="Suzuki Y."/>
            <person name="Venkatesh B."/>
        </authorList>
    </citation>
    <scope>NUCLEOTIDE SEQUENCE [LARGE SCALE GENOMIC DNA]</scope>
</reference>
<dbReference type="Gene3D" id="3.90.228.10">
    <property type="match status" value="1"/>
</dbReference>
<dbReference type="InParanoid" id="A0A674MS86"/>
<keyword evidence="6" id="KW-0677">Repeat</keyword>
<dbReference type="InterPro" id="IPR037197">
    <property type="entry name" value="WWE_dom_sf"/>
</dbReference>
<protein>
    <submittedName>
        <fullName evidence="16">Uncharacterized LOC101067802</fullName>
    </submittedName>
</protein>
<dbReference type="PANTHER" id="PTHR45740">
    <property type="entry name" value="POLY [ADP-RIBOSE] POLYMERASE"/>
    <property type="match status" value="1"/>
</dbReference>
<keyword evidence="5 11" id="KW-0479">Metal-binding</keyword>
<gene>
    <name evidence="16" type="primary">LOC101068282</name>
</gene>
<dbReference type="Pfam" id="PF23466">
    <property type="entry name" value="WWE_4"/>
    <property type="match status" value="1"/>
</dbReference>
<feature type="zinc finger region" description="C3H1-type" evidence="11">
    <location>
        <begin position="128"/>
        <end position="155"/>
    </location>
</feature>
<dbReference type="GeneTree" id="ENSGT00940000154649"/>
<feature type="compositionally biased region" description="Polar residues" evidence="12">
    <location>
        <begin position="299"/>
        <end position="327"/>
    </location>
</feature>
<evidence type="ECO:0000256" key="3">
    <source>
        <dbReference type="ARBA" id="ARBA00022490"/>
    </source>
</evidence>
<dbReference type="Gene3D" id="3.30.720.50">
    <property type="match status" value="1"/>
</dbReference>
<dbReference type="InterPro" id="IPR012317">
    <property type="entry name" value="Poly(ADP-ribose)pol_cat_dom"/>
</dbReference>
<evidence type="ECO:0000256" key="9">
    <source>
        <dbReference type="ARBA" id="ARBA00023242"/>
    </source>
</evidence>
<keyword evidence="7 11" id="KW-0863">Zinc-finger</keyword>
<reference evidence="16" key="3">
    <citation type="submission" date="2025-09" db="UniProtKB">
        <authorList>
            <consortium name="Ensembl"/>
        </authorList>
    </citation>
    <scope>IDENTIFICATION</scope>
</reference>
<keyword evidence="17" id="KW-1185">Reference proteome</keyword>
<dbReference type="GO" id="GO:1990404">
    <property type="term" value="F:NAD+-protein mono-ADP-ribosyltransferase activity"/>
    <property type="evidence" value="ECO:0007669"/>
    <property type="project" value="TreeGrafter"/>
</dbReference>
<dbReference type="Pfam" id="PF00644">
    <property type="entry name" value="PARP"/>
    <property type="match status" value="1"/>
</dbReference>
<evidence type="ECO:0000256" key="5">
    <source>
        <dbReference type="ARBA" id="ARBA00022723"/>
    </source>
</evidence>
<name>A0A674MS86_TAKRU</name>
<dbReference type="AlphaFoldDB" id="A0A674MS86"/>
<dbReference type="InterPro" id="IPR000571">
    <property type="entry name" value="Znf_CCCH"/>
</dbReference>
<dbReference type="InterPro" id="IPR004170">
    <property type="entry name" value="WWE_dom"/>
</dbReference>
<evidence type="ECO:0000256" key="1">
    <source>
        <dbReference type="ARBA" id="ARBA00004123"/>
    </source>
</evidence>
<comment type="similarity">
    <text evidence="10">Belongs to the ARTD/PARP family.</text>
</comment>
<accession>A0A674MS86</accession>
<evidence type="ECO:0000313" key="17">
    <source>
        <dbReference type="Proteomes" id="UP000005226"/>
    </source>
</evidence>
<dbReference type="GO" id="GO:0005634">
    <property type="term" value="C:nucleus"/>
    <property type="evidence" value="ECO:0007669"/>
    <property type="project" value="UniProtKB-SubCell"/>
</dbReference>
<evidence type="ECO:0000259" key="15">
    <source>
        <dbReference type="PROSITE" id="PS51059"/>
    </source>
</evidence>
<dbReference type="Ensembl" id="ENSTRUT00000074265.1">
    <property type="protein sequence ID" value="ENSTRUP00000064293.1"/>
    <property type="gene ID" value="ENSTRUG00000033028.1"/>
</dbReference>
<feature type="domain" description="WWE" evidence="14">
    <location>
        <begin position="685"/>
        <end position="771"/>
    </location>
</feature>
<evidence type="ECO:0000256" key="11">
    <source>
        <dbReference type="PROSITE-ProRule" id="PRU00723"/>
    </source>
</evidence>
<proteinExistence type="inferred from homology"/>
<evidence type="ECO:0000256" key="12">
    <source>
        <dbReference type="SAM" id="MobiDB-lite"/>
    </source>
</evidence>
<feature type="region of interest" description="Disordered" evidence="12">
    <location>
        <begin position="1013"/>
        <end position="1054"/>
    </location>
</feature>
<reference evidence="16" key="2">
    <citation type="submission" date="2025-08" db="UniProtKB">
        <authorList>
            <consortium name="Ensembl"/>
        </authorList>
    </citation>
    <scope>IDENTIFICATION</scope>
</reference>
<dbReference type="PROSITE" id="PS51059">
    <property type="entry name" value="PARP_CATALYTIC"/>
    <property type="match status" value="1"/>
</dbReference>
<keyword evidence="4" id="KW-0597">Phosphoprotein</keyword>
<dbReference type="Pfam" id="PF25261">
    <property type="entry name" value="zf-CCCH_PARP12"/>
    <property type="match status" value="1"/>
</dbReference>
<feature type="compositionally biased region" description="Low complexity" evidence="12">
    <location>
        <begin position="1025"/>
        <end position="1038"/>
    </location>
</feature>
<keyword evidence="3" id="KW-0963">Cytoplasm</keyword>
<feature type="compositionally biased region" description="Polar residues" evidence="12">
    <location>
        <begin position="1013"/>
        <end position="1024"/>
    </location>
</feature>
<feature type="domain" description="PARP catalytic" evidence="15">
    <location>
        <begin position="798"/>
        <end position="1011"/>
    </location>
</feature>
<dbReference type="SUPFAM" id="SSF117839">
    <property type="entry name" value="WWE domain"/>
    <property type="match status" value="1"/>
</dbReference>
<keyword evidence="9" id="KW-0539">Nucleus</keyword>
<dbReference type="GO" id="GO:0008270">
    <property type="term" value="F:zinc ion binding"/>
    <property type="evidence" value="ECO:0007669"/>
    <property type="project" value="UniProtKB-KW"/>
</dbReference>
<feature type="zinc finger region" description="C3H1-type" evidence="11">
    <location>
        <begin position="600"/>
        <end position="627"/>
    </location>
</feature>
<feature type="region of interest" description="Disordered" evidence="12">
    <location>
        <begin position="569"/>
        <end position="597"/>
    </location>
</feature>
<evidence type="ECO:0000259" key="13">
    <source>
        <dbReference type="PROSITE" id="PS50103"/>
    </source>
</evidence>
<dbReference type="PROSITE" id="PS50918">
    <property type="entry name" value="WWE"/>
    <property type="match status" value="1"/>
</dbReference>
<dbReference type="CDD" id="cd01439">
    <property type="entry name" value="TCCD_inducible_PARP_like"/>
    <property type="match status" value="1"/>
</dbReference>
<keyword evidence="8 11" id="KW-0862">Zinc</keyword>
<dbReference type="Pfam" id="PF02825">
    <property type="entry name" value="WWE"/>
    <property type="match status" value="1"/>
</dbReference>
<dbReference type="SMART" id="SM00356">
    <property type="entry name" value="ZnF_C3H1"/>
    <property type="match status" value="3"/>
</dbReference>
<organism evidence="16 17">
    <name type="scientific">Takifugu rubripes</name>
    <name type="common">Japanese pufferfish</name>
    <name type="synonym">Fugu rubripes</name>
    <dbReference type="NCBI Taxonomy" id="31033"/>
    <lineage>
        <taxon>Eukaryota</taxon>
        <taxon>Metazoa</taxon>
        <taxon>Chordata</taxon>
        <taxon>Craniata</taxon>
        <taxon>Vertebrata</taxon>
        <taxon>Euteleostomi</taxon>
        <taxon>Actinopterygii</taxon>
        <taxon>Neopterygii</taxon>
        <taxon>Teleostei</taxon>
        <taxon>Neoteleostei</taxon>
        <taxon>Acanthomorphata</taxon>
        <taxon>Eupercaria</taxon>
        <taxon>Tetraodontiformes</taxon>
        <taxon>Tetradontoidea</taxon>
        <taxon>Tetraodontidae</taxon>
        <taxon>Takifugu</taxon>
    </lineage>
</organism>
<dbReference type="PROSITE" id="PS50103">
    <property type="entry name" value="ZF_C3H1"/>
    <property type="match status" value="2"/>
</dbReference>